<proteinExistence type="predicted"/>
<dbReference type="AlphaFoldDB" id="A0A9Q0SVK2"/>
<accession>A0A9Q0SVK2</accession>
<reference evidence="1" key="2">
    <citation type="journal article" date="2023" name="Int. J. Mol. Sci.">
        <title>De Novo Assembly and Annotation of 11 Diverse Shrub Willow (Salix) Genomes Reveals Novel Gene Organization in Sex-Linked Regions.</title>
        <authorList>
            <person name="Hyden B."/>
            <person name="Feng K."/>
            <person name="Yates T.B."/>
            <person name="Jawdy S."/>
            <person name="Cereghino C."/>
            <person name="Smart L.B."/>
            <person name="Muchero W."/>
        </authorList>
    </citation>
    <scope>NUCLEOTIDE SEQUENCE</scope>
    <source>
        <tissue evidence="1">Shoot tip</tissue>
    </source>
</reference>
<name>A0A9Q0SVK2_9ROSI</name>
<dbReference type="Proteomes" id="UP001151752">
    <property type="component" value="Chromosome 17"/>
</dbReference>
<keyword evidence="2" id="KW-1185">Reference proteome</keyword>
<comment type="caution">
    <text evidence="1">The sequence shown here is derived from an EMBL/GenBank/DDBJ whole genome shotgun (WGS) entry which is preliminary data.</text>
</comment>
<gene>
    <name evidence="1" type="ORF">OIU74_015730</name>
</gene>
<organism evidence="1 2">
    <name type="scientific">Salix koriyanagi</name>
    <dbReference type="NCBI Taxonomy" id="2511006"/>
    <lineage>
        <taxon>Eukaryota</taxon>
        <taxon>Viridiplantae</taxon>
        <taxon>Streptophyta</taxon>
        <taxon>Embryophyta</taxon>
        <taxon>Tracheophyta</taxon>
        <taxon>Spermatophyta</taxon>
        <taxon>Magnoliopsida</taxon>
        <taxon>eudicotyledons</taxon>
        <taxon>Gunneridae</taxon>
        <taxon>Pentapetalae</taxon>
        <taxon>rosids</taxon>
        <taxon>fabids</taxon>
        <taxon>Malpighiales</taxon>
        <taxon>Salicaceae</taxon>
        <taxon>Saliceae</taxon>
        <taxon>Salix</taxon>
    </lineage>
</organism>
<evidence type="ECO:0000313" key="1">
    <source>
        <dbReference type="EMBL" id="KAJ6691098.1"/>
    </source>
</evidence>
<sequence length="17" mass="1959">MPSLRTVLESFLTHTAR</sequence>
<dbReference type="EMBL" id="JAPFFM010000018">
    <property type="protein sequence ID" value="KAJ6691098.1"/>
    <property type="molecule type" value="Genomic_DNA"/>
</dbReference>
<reference evidence="1" key="1">
    <citation type="submission" date="2022-11" db="EMBL/GenBank/DDBJ databases">
        <authorList>
            <person name="Hyden B.L."/>
            <person name="Feng K."/>
            <person name="Yates T."/>
            <person name="Jawdy S."/>
            <person name="Smart L.B."/>
            <person name="Muchero W."/>
        </authorList>
    </citation>
    <scope>NUCLEOTIDE SEQUENCE</scope>
    <source>
        <tissue evidence="1">Shoot tip</tissue>
    </source>
</reference>
<protein>
    <submittedName>
        <fullName evidence="1">Uncharacterized protein</fullName>
    </submittedName>
</protein>
<evidence type="ECO:0000313" key="2">
    <source>
        <dbReference type="Proteomes" id="UP001151752"/>
    </source>
</evidence>